<dbReference type="PROSITE" id="PS50977">
    <property type="entry name" value="HTH_TETR_2"/>
    <property type="match status" value="1"/>
</dbReference>
<dbReference type="GO" id="GO:0003677">
    <property type="term" value="F:DNA binding"/>
    <property type="evidence" value="ECO:0007669"/>
    <property type="project" value="UniProtKB-UniRule"/>
</dbReference>
<keyword evidence="1 2" id="KW-0238">DNA-binding</keyword>
<dbReference type="InterPro" id="IPR009057">
    <property type="entry name" value="Homeodomain-like_sf"/>
</dbReference>
<dbReference type="InterPro" id="IPR001647">
    <property type="entry name" value="HTH_TetR"/>
</dbReference>
<dbReference type="PANTHER" id="PTHR30055:SF222">
    <property type="entry name" value="REGULATORY PROTEIN"/>
    <property type="match status" value="1"/>
</dbReference>
<accession>A0A917FG92</accession>
<proteinExistence type="predicted"/>
<dbReference type="AlphaFoldDB" id="A0A917FG92"/>
<dbReference type="PANTHER" id="PTHR30055">
    <property type="entry name" value="HTH-TYPE TRANSCRIPTIONAL REGULATOR RUTR"/>
    <property type="match status" value="1"/>
</dbReference>
<gene>
    <name evidence="4" type="primary">yhgD</name>
    <name evidence="4" type="ORF">GCM10007301_44310</name>
</gene>
<protein>
    <submittedName>
        <fullName evidence="4">TetR family transcriptional regulator</fullName>
    </submittedName>
</protein>
<dbReference type="RefSeq" id="WP_188582701.1">
    <property type="nucleotide sequence ID" value="NZ_BMCT01000008.1"/>
</dbReference>
<name>A0A917FG92_9HYPH</name>
<reference evidence="4" key="1">
    <citation type="journal article" date="2014" name="Int. J. Syst. Evol. Microbiol.">
        <title>Complete genome sequence of Corynebacterium casei LMG S-19264T (=DSM 44701T), isolated from a smear-ripened cheese.</title>
        <authorList>
            <consortium name="US DOE Joint Genome Institute (JGI-PGF)"/>
            <person name="Walter F."/>
            <person name="Albersmeier A."/>
            <person name="Kalinowski J."/>
            <person name="Ruckert C."/>
        </authorList>
    </citation>
    <scope>NUCLEOTIDE SEQUENCE</scope>
    <source>
        <strain evidence="4">CCM 7897</strain>
    </source>
</reference>
<dbReference type="SUPFAM" id="SSF48498">
    <property type="entry name" value="Tetracyclin repressor-like, C-terminal domain"/>
    <property type="match status" value="1"/>
</dbReference>
<dbReference type="InterPro" id="IPR050109">
    <property type="entry name" value="HTH-type_TetR-like_transc_reg"/>
</dbReference>
<evidence type="ECO:0000256" key="1">
    <source>
        <dbReference type="ARBA" id="ARBA00023125"/>
    </source>
</evidence>
<dbReference type="EMBL" id="BMCT01000008">
    <property type="protein sequence ID" value="GGF79416.1"/>
    <property type="molecule type" value="Genomic_DNA"/>
</dbReference>
<dbReference type="Proteomes" id="UP000606044">
    <property type="component" value="Unassembled WGS sequence"/>
</dbReference>
<evidence type="ECO:0000259" key="3">
    <source>
        <dbReference type="PROSITE" id="PS50977"/>
    </source>
</evidence>
<feature type="domain" description="HTH tetR-type" evidence="3">
    <location>
        <begin position="7"/>
        <end position="66"/>
    </location>
</feature>
<comment type="caution">
    <text evidence="4">The sequence shown here is derived from an EMBL/GenBank/DDBJ whole genome shotgun (WGS) entry which is preliminary data.</text>
</comment>
<evidence type="ECO:0000313" key="4">
    <source>
        <dbReference type="EMBL" id="GGF79416.1"/>
    </source>
</evidence>
<reference evidence="4" key="2">
    <citation type="submission" date="2020-09" db="EMBL/GenBank/DDBJ databases">
        <authorList>
            <person name="Sun Q."/>
            <person name="Sedlacek I."/>
        </authorList>
    </citation>
    <scope>NUCLEOTIDE SEQUENCE</scope>
    <source>
        <strain evidence="4">CCM 7897</strain>
    </source>
</reference>
<dbReference type="PRINTS" id="PR00455">
    <property type="entry name" value="HTHTETR"/>
</dbReference>
<dbReference type="Pfam" id="PF00440">
    <property type="entry name" value="TetR_N"/>
    <property type="match status" value="1"/>
</dbReference>
<dbReference type="Gene3D" id="1.10.357.10">
    <property type="entry name" value="Tetracycline Repressor, domain 2"/>
    <property type="match status" value="1"/>
</dbReference>
<organism evidence="4 5">
    <name type="scientific">Azorhizobium oxalatiphilum</name>
    <dbReference type="NCBI Taxonomy" id="980631"/>
    <lineage>
        <taxon>Bacteria</taxon>
        <taxon>Pseudomonadati</taxon>
        <taxon>Pseudomonadota</taxon>
        <taxon>Alphaproteobacteria</taxon>
        <taxon>Hyphomicrobiales</taxon>
        <taxon>Xanthobacteraceae</taxon>
        <taxon>Azorhizobium</taxon>
    </lineage>
</organism>
<sequence length="188" mass="20812">MARPRSDERRNAILTAAIRVIATEGTGAATAKIAKAAEVSNGSLFTYFETKADLLNALYLELKGEMATLAVAGLPTGGEPRDQLQRLWSNWLHWARFNPEKRRAMAHLSVSEELTQQTRDAASRTMPEVVRLLEECRNRGSMRDVPMTFVMALIAAMAEATIDFMIQDPAQAEAHCSSGFDAVWRMLA</sequence>
<dbReference type="InterPro" id="IPR036271">
    <property type="entry name" value="Tet_transcr_reg_TetR-rel_C_sf"/>
</dbReference>
<evidence type="ECO:0000256" key="2">
    <source>
        <dbReference type="PROSITE-ProRule" id="PRU00335"/>
    </source>
</evidence>
<evidence type="ECO:0000313" key="5">
    <source>
        <dbReference type="Proteomes" id="UP000606044"/>
    </source>
</evidence>
<feature type="DNA-binding region" description="H-T-H motif" evidence="2">
    <location>
        <begin position="29"/>
        <end position="48"/>
    </location>
</feature>
<dbReference type="SUPFAM" id="SSF46689">
    <property type="entry name" value="Homeodomain-like"/>
    <property type="match status" value="1"/>
</dbReference>
<keyword evidence="5" id="KW-1185">Reference proteome</keyword>